<proteinExistence type="predicted"/>
<comment type="caution">
    <text evidence="1">The sequence shown here is derived from an EMBL/GenBank/DDBJ whole genome shotgun (WGS) entry which is preliminary data.</text>
</comment>
<name>A0ACC3C7S1_PYRYE</name>
<evidence type="ECO:0000313" key="2">
    <source>
        <dbReference type="Proteomes" id="UP000798662"/>
    </source>
</evidence>
<dbReference type="Proteomes" id="UP000798662">
    <property type="component" value="Chromosome 2"/>
</dbReference>
<evidence type="ECO:0000313" key="1">
    <source>
        <dbReference type="EMBL" id="KAK1865818.1"/>
    </source>
</evidence>
<reference evidence="1" key="1">
    <citation type="submission" date="2019-11" db="EMBL/GenBank/DDBJ databases">
        <title>Nori genome reveals adaptations in red seaweeds to the harsh intertidal environment.</title>
        <authorList>
            <person name="Wang D."/>
            <person name="Mao Y."/>
        </authorList>
    </citation>
    <scope>NUCLEOTIDE SEQUENCE</scope>
    <source>
        <tissue evidence="1">Gametophyte</tissue>
    </source>
</reference>
<keyword evidence="2" id="KW-1185">Reference proteome</keyword>
<dbReference type="EMBL" id="CM020619">
    <property type="protein sequence ID" value="KAK1865818.1"/>
    <property type="molecule type" value="Genomic_DNA"/>
</dbReference>
<protein>
    <submittedName>
        <fullName evidence="1">Uncharacterized protein</fullName>
    </submittedName>
</protein>
<sequence length="387" mass="36505">MGVCIPAATSARRQAPAFAAPAAVGRRPAPASDHRARGGIDGGVSPRLAGPLRRQRWRRALFVASSSAPPPPPFTPPQSAGAAAPSAIPLTSRRGLPAVAAGAALLLALGINRVAFTPPPPISANPRGPTAPSPQARSDLLGVAAAATAILHGLASADVVARETAVELGGVALPAQGVGPAFGPPAAAGGGGGGLGLATWAATAITTAIPSVVSVAVVVGGRLVFRAGLFPPAAASEAAAGAAAGGDARADGGGDDGGGSCGSGGGGVLGSPVGSDIVARAVASRTRAYLADTKSVPRADAEFRWLPRGTPAVVVVPFGGGYGGGGGGGAAGGGAAGGGAAAGALVLAASRTRPLTGVDFGWLQALADRLGEAVESAGEGGGGGVSG</sequence>
<accession>A0ACC3C7S1</accession>
<organism evidence="1 2">
    <name type="scientific">Pyropia yezoensis</name>
    <name type="common">Susabi-nori</name>
    <name type="synonym">Porphyra yezoensis</name>
    <dbReference type="NCBI Taxonomy" id="2788"/>
    <lineage>
        <taxon>Eukaryota</taxon>
        <taxon>Rhodophyta</taxon>
        <taxon>Bangiophyceae</taxon>
        <taxon>Bangiales</taxon>
        <taxon>Bangiaceae</taxon>
        <taxon>Pyropia</taxon>
    </lineage>
</organism>
<gene>
    <name evidence="1" type="ORF">I4F81_008341</name>
</gene>